<accession>A0A848L1X1</accession>
<dbReference type="Pfam" id="PF07702">
    <property type="entry name" value="UTRA"/>
    <property type="match status" value="1"/>
</dbReference>
<proteinExistence type="predicted"/>
<feature type="domain" description="HTH gntR-type" evidence="4">
    <location>
        <begin position="12"/>
        <end position="82"/>
    </location>
</feature>
<dbReference type="InterPro" id="IPR036390">
    <property type="entry name" value="WH_DNA-bd_sf"/>
</dbReference>
<name>A0A848L1X1_9ACTN</name>
<keyword evidence="3" id="KW-0804">Transcription</keyword>
<dbReference type="Gene3D" id="3.40.1410.10">
    <property type="entry name" value="Chorismate lyase-like"/>
    <property type="match status" value="1"/>
</dbReference>
<keyword evidence="2" id="KW-0238">DNA-binding</keyword>
<reference evidence="5 6" key="1">
    <citation type="submission" date="2020-04" db="EMBL/GenBank/DDBJ databases">
        <title>Gordonia sp. nov. TBRC 11910.</title>
        <authorList>
            <person name="Suriyachadkun C."/>
        </authorList>
    </citation>
    <scope>NUCLEOTIDE SEQUENCE [LARGE SCALE GENOMIC DNA]</scope>
    <source>
        <strain evidence="5 6">TBRC 11910</strain>
    </source>
</reference>
<evidence type="ECO:0000256" key="1">
    <source>
        <dbReference type="ARBA" id="ARBA00023015"/>
    </source>
</evidence>
<dbReference type="InterPro" id="IPR000524">
    <property type="entry name" value="Tscrpt_reg_HTH_GntR"/>
</dbReference>
<dbReference type="PRINTS" id="PR00035">
    <property type="entry name" value="HTHGNTR"/>
</dbReference>
<organism evidence="5 6">
    <name type="scientific">Gordonia asplenii</name>
    <dbReference type="NCBI Taxonomy" id="2725283"/>
    <lineage>
        <taxon>Bacteria</taxon>
        <taxon>Bacillati</taxon>
        <taxon>Actinomycetota</taxon>
        <taxon>Actinomycetes</taxon>
        <taxon>Mycobacteriales</taxon>
        <taxon>Gordoniaceae</taxon>
        <taxon>Gordonia</taxon>
    </lineage>
</organism>
<evidence type="ECO:0000313" key="6">
    <source>
        <dbReference type="Proteomes" id="UP000550729"/>
    </source>
</evidence>
<dbReference type="InterPro" id="IPR011663">
    <property type="entry name" value="UTRA"/>
</dbReference>
<evidence type="ECO:0000256" key="3">
    <source>
        <dbReference type="ARBA" id="ARBA00023163"/>
    </source>
</evidence>
<dbReference type="SMART" id="SM00866">
    <property type="entry name" value="UTRA"/>
    <property type="match status" value="1"/>
</dbReference>
<dbReference type="PANTHER" id="PTHR44846">
    <property type="entry name" value="MANNOSYL-D-GLYCERATE TRANSPORT/METABOLISM SYSTEM REPRESSOR MNGR-RELATED"/>
    <property type="match status" value="1"/>
</dbReference>
<dbReference type="GO" id="GO:0003677">
    <property type="term" value="F:DNA binding"/>
    <property type="evidence" value="ECO:0007669"/>
    <property type="project" value="UniProtKB-KW"/>
</dbReference>
<evidence type="ECO:0000259" key="4">
    <source>
        <dbReference type="PROSITE" id="PS50949"/>
    </source>
</evidence>
<dbReference type="RefSeq" id="WP_170196944.1">
    <property type="nucleotide sequence ID" value="NZ_JABBNB010000035.1"/>
</dbReference>
<dbReference type="AlphaFoldDB" id="A0A848L1X1"/>
<gene>
    <name evidence="5" type="ORF">HH308_24795</name>
</gene>
<dbReference type="GO" id="GO:0003700">
    <property type="term" value="F:DNA-binding transcription factor activity"/>
    <property type="evidence" value="ECO:0007669"/>
    <property type="project" value="InterPro"/>
</dbReference>
<dbReference type="Pfam" id="PF00392">
    <property type="entry name" value="GntR"/>
    <property type="match status" value="1"/>
</dbReference>
<protein>
    <submittedName>
        <fullName evidence="5">GntR family transcriptional regulator</fullName>
    </submittedName>
</protein>
<dbReference type="InterPro" id="IPR028978">
    <property type="entry name" value="Chorismate_lyase_/UTRA_dom_sf"/>
</dbReference>
<evidence type="ECO:0000256" key="2">
    <source>
        <dbReference type="ARBA" id="ARBA00023125"/>
    </source>
</evidence>
<dbReference type="Proteomes" id="UP000550729">
    <property type="component" value="Unassembled WGS sequence"/>
</dbReference>
<keyword evidence="1" id="KW-0805">Transcription regulation</keyword>
<sequence length="254" mass="28041">MQIRTEIGRADTRRVRADDARVVSDVLRRGIDRGEHTGSLDERDLSAEFGVSRNVVRDALSILAAEGLIDRAPRVGTHVVRRKAEHGLDALRGLKETLVSHGDVRNEVRVATLLRPPAAVARRLRLETGVEAVYIERIRLLNDEPVSLDLTYLVPDLGIPLIAHDIENNDVFALLEQISGQRLHSAQQSVEAANADPHSAANLDVPPGTAILLLERLTSLGPHARPVDLEYIRMRSDRISLHATAFRDTIRSGD</sequence>
<dbReference type="InterPro" id="IPR036388">
    <property type="entry name" value="WH-like_DNA-bd_sf"/>
</dbReference>
<comment type="caution">
    <text evidence="5">The sequence shown here is derived from an EMBL/GenBank/DDBJ whole genome shotgun (WGS) entry which is preliminary data.</text>
</comment>
<dbReference type="SUPFAM" id="SSF64288">
    <property type="entry name" value="Chorismate lyase-like"/>
    <property type="match status" value="1"/>
</dbReference>
<dbReference type="EMBL" id="JABBNB010000035">
    <property type="protein sequence ID" value="NMO04442.1"/>
    <property type="molecule type" value="Genomic_DNA"/>
</dbReference>
<dbReference type="SMART" id="SM00345">
    <property type="entry name" value="HTH_GNTR"/>
    <property type="match status" value="1"/>
</dbReference>
<evidence type="ECO:0000313" key="5">
    <source>
        <dbReference type="EMBL" id="NMO04442.1"/>
    </source>
</evidence>
<dbReference type="Gene3D" id="1.10.10.10">
    <property type="entry name" value="Winged helix-like DNA-binding domain superfamily/Winged helix DNA-binding domain"/>
    <property type="match status" value="1"/>
</dbReference>
<keyword evidence="6" id="KW-1185">Reference proteome</keyword>
<dbReference type="GO" id="GO:0045892">
    <property type="term" value="P:negative regulation of DNA-templated transcription"/>
    <property type="evidence" value="ECO:0007669"/>
    <property type="project" value="TreeGrafter"/>
</dbReference>
<dbReference type="PANTHER" id="PTHR44846:SF17">
    <property type="entry name" value="GNTR-FAMILY TRANSCRIPTIONAL REGULATOR"/>
    <property type="match status" value="1"/>
</dbReference>
<dbReference type="PROSITE" id="PS50949">
    <property type="entry name" value="HTH_GNTR"/>
    <property type="match status" value="1"/>
</dbReference>
<dbReference type="SUPFAM" id="SSF46785">
    <property type="entry name" value="Winged helix' DNA-binding domain"/>
    <property type="match status" value="1"/>
</dbReference>
<dbReference type="InterPro" id="IPR050679">
    <property type="entry name" value="Bact_HTH_transcr_reg"/>
</dbReference>